<protein>
    <submittedName>
        <fullName evidence="1">Uncharacterized protein</fullName>
    </submittedName>
</protein>
<evidence type="ECO:0000313" key="2">
    <source>
        <dbReference type="Proteomes" id="UP000887159"/>
    </source>
</evidence>
<dbReference type="AlphaFoldDB" id="A0A8X6SF00"/>
<gene>
    <name evidence="1" type="ORF">TNCV_2629221</name>
</gene>
<evidence type="ECO:0000313" key="1">
    <source>
        <dbReference type="EMBL" id="GFY10243.1"/>
    </source>
</evidence>
<comment type="caution">
    <text evidence="1">The sequence shown here is derived from an EMBL/GenBank/DDBJ whole genome shotgun (WGS) entry which is preliminary data.</text>
</comment>
<accession>A0A8X6SF00</accession>
<sequence>MKDQRYVHDILQPHVLPLMQRLAEAIFQQDSTRFHKTIPALSLPFLGLHDLQICLQSSISGIIWDEGDSDDVQELLDSNNQELTIDKLIEMHDQDIEELESLDPVQTKDGMTRERMKSEKARFLSKRVISGLGWGSTRRLICIEAAGGMTVRRMAHLTVLLNAYFTLLVSSGPGLVK</sequence>
<organism evidence="1 2">
    <name type="scientific">Trichonephila clavipes</name>
    <name type="common">Golden silk orbweaver</name>
    <name type="synonym">Nephila clavipes</name>
    <dbReference type="NCBI Taxonomy" id="2585209"/>
    <lineage>
        <taxon>Eukaryota</taxon>
        <taxon>Metazoa</taxon>
        <taxon>Ecdysozoa</taxon>
        <taxon>Arthropoda</taxon>
        <taxon>Chelicerata</taxon>
        <taxon>Arachnida</taxon>
        <taxon>Araneae</taxon>
        <taxon>Araneomorphae</taxon>
        <taxon>Entelegynae</taxon>
        <taxon>Araneoidea</taxon>
        <taxon>Nephilidae</taxon>
        <taxon>Trichonephila</taxon>
    </lineage>
</organism>
<dbReference type="Proteomes" id="UP000887159">
    <property type="component" value="Unassembled WGS sequence"/>
</dbReference>
<proteinExistence type="predicted"/>
<reference evidence="1" key="1">
    <citation type="submission" date="2020-08" db="EMBL/GenBank/DDBJ databases">
        <title>Multicomponent nature underlies the extraordinary mechanical properties of spider dragline silk.</title>
        <authorList>
            <person name="Kono N."/>
            <person name="Nakamura H."/>
            <person name="Mori M."/>
            <person name="Yoshida Y."/>
            <person name="Ohtoshi R."/>
            <person name="Malay A.D."/>
            <person name="Moran D.A.P."/>
            <person name="Tomita M."/>
            <person name="Numata K."/>
            <person name="Arakawa K."/>
        </authorList>
    </citation>
    <scope>NUCLEOTIDE SEQUENCE</scope>
</reference>
<keyword evidence="2" id="KW-1185">Reference proteome</keyword>
<name>A0A8X6SF00_TRICX</name>
<dbReference type="EMBL" id="BMAU01021296">
    <property type="protein sequence ID" value="GFY10243.1"/>
    <property type="molecule type" value="Genomic_DNA"/>
</dbReference>